<feature type="transmembrane region" description="Helical" evidence="9">
    <location>
        <begin position="585"/>
        <end position="604"/>
    </location>
</feature>
<feature type="transmembrane region" description="Helical" evidence="9">
    <location>
        <begin position="718"/>
        <end position="737"/>
    </location>
</feature>
<protein>
    <recommendedName>
        <fullName evidence="3">peptidylprolyl isomerase</fullName>
        <ecNumber evidence="3">5.2.1.8</ecNumber>
    </recommendedName>
</protein>
<dbReference type="Gene3D" id="3.30.70.330">
    <property type="match status" value="1"/>
</dbReference>
<dbReference type="GO" id="GO:0003723">
    <property type="term" value="F:RNA binding"/>
    <property type="evidence" value="ECO:0007669"/>
    <property type="project" value="UniProtKB-UniRule"/>
</dbReference>
<dbReference type="SUPFAM" id="SSF54928">
    <property type="entry name" value="RNA-binding domain, RBD"/>
    <property type="match status" value="1"/>
</dbReference>
<gene>
    <name evidence="12" type="ORF">COHA_005198</name>
</gene>
<comment type="caution">
    <text evidence="12">The sequence shown here is derived from an EMBL/GenBank/DDBJ whole genome shotgun (WGS) entry which is preliminary data.</text>
</comment>
<evidence type="ECO:0000313" key="13">
    <source>
        <dbReference type="Proteomes" id="UP001205105"/>
    </source>
</evidence>
<evidence type="ECO:0000256" key="9">
    <source>
        <dbReference type="SAM" id="Phobius"/>
    </source>
</evidence>
<dbReference type="PANTHER" id="PTHR45843:SF1">
    <property type="entry name" value="PEPTIDYL-PROLYL CIS-TRANS ISOMERASE-LIKE 4"/>
    <property type="match status" value="1"/>
</dbReference>
<dbReference type="InterPro" id="IPR002130">
    <property type="entry name" value="Cyclophilin-type_PPIase_dom"/>
</dbReference>
<feature type="transmembrane region" description="Helical" evidence="9">
    <location>
        <begin position="436"/>
        <end position="459"/>
    </location>
</feature>
<keyword evidence="9" id="KW-1133">Transmembrane helix</keyword>
<keyword evidence="9" id="KW-0472">Membrane</keyword>
<dbReference type="InterPro" id="IPR035542">
    <property type="entry name" value="CRIP"/>
</dbReference>
<evidence type="ECO:0000256" key="7">
    <source>
        <dbReference type="ARBA" id="ARBA00023242"/>
    </source>
</evidence>
<feature type="domain" description="RRM" evidence="11">
    <location>
        <begin position="239"/>
        <end position="317"/>
    </location>
</feature>
<feature type="transmembrane region" description="Helical" evidence="9">
    <location>
        <begin position="471"/>
        <end position="493"/>
    </location>
</feature>
<evidence type="ECO:0000256" key="6">
    <source>
        <dbReference type="ARBA" id="ARBA00023235"/>
    </source>
</evidence>
<comment type="subcellular location">
    <subcellularLocation>
        <location evidence="2">Nucleus</location>
    </subcellularLocation>
</comment>
<dbReference type="Proteomes" id="UP001205105">
    <property type="component" value="Unassembled WGS sequence"/>
</dbReference>
<dbReference type="SUPFAM" id="SSF50891">
    <property type="entry name" value="Cyclophilin-like"/>
    <property type="match status" value="1"/>
</dbReference>
<evidence type="ECO:0000259" key="10">
    <source>
        <dbReference type="PROSITE" id="PS50072"/>
    </source>
</evidence>
<organism evidence="12 13">
    <name type="scientific">Chlorella ohadii</name>
    <dbReference type="NCBI Taxonomy" id="2649997"/>
    <lineage>
        <taxon>Eukaryota</taxon>
        <taxon>Viridiplantae</taxon>
        <taxon>Chlorophyta</taxon>
        <taxon>core chlorophytes</taxon>
        <taxon>Trebouxiophyceae</taxon>
        <taxon>Chlorellales</taxon>
        <taxon>Chlorellaceae</taxon>
        <taxon>Chlorella clade</taxon>
        <taxon>Chlorella</taxon>
    </lineage>
</organism>
<keyword evidence="7" id="KW-0539">Nucleus</keyword>
<dbReference type="EMBL" id="JADXDR010000068">
    <property type="protein sequence ID" value="KAI7840969.1"/>
    <property type="molecule type" value="Genomic_DNA"/>
</dbReference>
<evidence type="ECO:0000256" key="5">
    <source>
        <dbReference type="ARBA" id="ARBA00023110"/>
    </source>
</evidence>
<accession>A0AAD5DR87</accession>
<dbReference type="Pfam" id="PF00160">
    <property type="entry name" value="Pro_isomerase"/>
    <property type="match status" value="1"/>
</dbReference>
<feature type="transmembrane region" description="Helical" evidence="9">
    <location>
        <begin position="505"/>
        <end position="526"/>
    </location>
</feature>
<dbReference type="InterPro" id="IPR035979">
    <property type="entry name" value="RBD_domain_sf"/>
</dbReference>
<evidence type="ECO:0000256" key="3">
    <source>
        <dbReference type="ARBA" id="ARBA00013194"/>
    </source>
</evidence>
<dbReference type="GO" id="GO:0005634">
    <property type="term" value="C:nucleus"/>
    <property type="evidence" value="ECO:0007669"/>
    <property type="project" value="UniProtKB-SubCell"/>
</dbReference>
<dbReference type="InterPro" id="IPR029000">
    <property type="entry name" value="Cyclophilin-like_dom_sf"/>
</dbReference>
<keyword evidence="6" id="KW-0413">Isomerase</keyword>
<dbReference type="PRINTS" id="PR00153">
    <property type="entry name" value="CSAPPISMRASE"/>
</dbReference>
<feature type="transmembrane region" description="Helical" evidence="9">
    <location>
        <begin position="665"/>
        <end position="685"/>
    </location>
</feature>
<evidence type="ECO:0000256" key="2">
    <source>
        <dbReference type="ARBA" id="ARBA00004123"/>
    </source>
</evidence>
<feature type="transmembrane region" description="Helical" evidence="9">
    <location>
        <begin position="625"/>
        <end position="645"/>
    </location>
</feature>
<proteinExistence type="predicted"/>
<dbReference type="PROSITE" id="PS50102">
    <property type="entry name" value="RRM"/>
    <property type="match status" value="1"/>
</dbReference>
<evidence type="ECO:0000256" key="8">
    <source>
        <dbReference type="PROSITE-ProRule" id="PRU00176"/>
    </source>
</evidence>
<dbReference type="Pfam" id="PF03151">
    <property type="entry name" value="TPT"/>
    <property type="match status" value="1"/>
</dbReference>
<dbReference type="InterPro" id="IPR004853">
    <property type="entry name" value="Sugar_P_trans_dom"/>
</dbReference>
<dbReference type="InterPro" id="IPR012677">
    <property type="entry name" value="Nucleotide-bd_a/b_plait_sf"/>
</dbReference>
<evidence type="ECO:0000313" key="12">
    <source>
        <dbReference type="EMBL" id="KAI7840969.1"/>
    </source>
</evidence>
<keyword evidence="9" id="KW-0812">Transmembrane</keyword>
<feature type="transmembrane region" description="Helical" evidence="9">
    <location>
        <begin position="692"/>
        <end position="712"/>
    </location>
</feature>
<name>A0AAD5DR87_9CHLO</name>
<keyword evidence="5" id="KW-0697">Rotamase</keyword>
<feature type="transmembrane region" description="Helical" evidence="9">
    <location>
        <begin position="560"/>
        <end position="579"/>
    </location>
</feature>
<comment type="catalytic activity">
    <reaction evidence="1">
        <text>[protein]-peptidylproline (omega=180) = [protein]-peptidylproline (omega=0)</text>
        <dbReference type="Rhea" id="RHEA:16237"/>
        <dbReference type="Rhea" id="RHEA-COMP:10747"/>
        <dbReference type="Rhea" id="RHEA-COMP:10748"/>
        <dbReference type="ChEBI" id="CHEBI:83833"/>
        <dbReference type="ChEBI" id="CHEBI:83834"/>
        <dbReference type="EC" id="5.2.1.8"/>
    </reaction>
</comment>
<dbReference type="PROSITE" id="PS50072">
    <property type="entry name" value="CSA_PPIASE_2"/>
    <property type="match status" value="1"/>
</dbReference>
<dbReference type="AlphaFoldDB" id="A0AAD5DR87"/>
<evidence type="ECO:0000256" key="1">
    <source>
        <dbReference type="ARBA" id="ARBA00000971"/>
    </source>
</evidence>
<dbReference type="CDD" id="cd12235">
    <property type="entry name" value="RRM_PPIL4"/>
    <property type="match status" value="1"/>
</dbReference>
<dbReference type="Pfam" id="PF00076">
    <property type="entry name" value="RRM_1"/>
    <property type="match status" value="1"/>
</dbReference>
<dbReference type="GO" id="GO:0003755">
    <property type="term" value="F:peptidyl-prolyl cis-trans isomerase activity"/>
    <property type="evidence" value="ECO:0007669"/>
    <property type="project" value="UniProtKB-KW"/>
</dbReference>
<keyword evidence="13" id="KW-1185">Reference proteome</keyword>
<dbReference type="CDD" id="cd01921">
    <property type="entry name" value="cyclophilin_RRM"/>
    <property type="match status" value="1"/>
</dbReference>
<reference evidence="12" key="1">
    <citation type="submission" date="2020-11" db="EMBL/GenBank/DDBJ databases">
        <title>Chlorella ohadii genome sequencing and assembly.</title>
        <authorList>
            <person name="Murik O."/>
            <person name="Treves H."/>
            <person name="Kedem I."/>
            <person name="Shotland Y."/>
            <person name="Kaplan A."/>
        </authorList>
    </citation>
    <scope>NUCLEOTIDE SEQUENCE</scope>
    <source>
        <strain evidence="12">1</strain>
    </source>
</reference>
<dbReference type="SMART" id="SM00360">
    <property type="entry name" value="RRM"/>
    <property type="match status" value="1"/>
</dbReference>
<evidence type="ECO:0000259" key="11">
    <source>
        <dbReference type="PROSITE" id="PS50102"/>
    </source>
</evidence>
<dbReference type="PANTHER" id="PTHR45843">
    <property type="entry name" value="PEPTIDYL-PROLYL CIS-TRANS ISOMERASE-LIKE 4"/>
    <property type="match status" value="1"/>
</dbReference>
<dbReference type="InterPro" id="IPR000504">
    <property type="entry name" value="RRM_dom"/>
</dbReference>
<dbReference type="InterPro" id="IPR035538">
    <property type="entry name" value="Cyclophilin_PPIL4"/>
</dbReference>
<dbReference type="EC" id="5.2.1.8" evidence="3"/>
<sequence>MSVIIETSKGDIIVDLYVDYCPKAATNFLKLCKIKYYNNCLFYNVQRNFIAQSGDPTNTGKGGESVWGVLYGEQARYFEDEIRPHLKHKRKGLLGMAGAGEDMNGSQFYITTGESLNSLDEKHTIFGEVAEGLDVLEAINEAPCDDAGRPLQNIRIRHTIILDDPIPDPRGLQDHIPDASPAPQFADDGRLEDDWVPDEEARDPEEIEKANREKEAHNRAVVLEMIGDLPEAEAKPPPNMLFICKLNPVTTEEDLEIIFSRFGNITSCDIIRDWKTGESLNYGFIGFDTEESCEQAYFKMNNVLIDDRRIKVDFSQSVSHLWKQFRRFGRKGNADLAAEAEGHQRPTADAEALQSQAAAGHFIADRHRRLLACSGDVWESPATLASVIRVKAFAARQHMGGSPPRSGQGGDEEEGKPLKGVELDGLLHHERAGRRILGLPVSVFAGGAYCAASMSMVLLNKIALSSFSFKSANALLFFQCALCMVLVLLCKAAKLVKVEPFSWGVVRVWLPVNVIFVGMIGTSFWALRSLNVGMVTVLKNLTNLFTLCGDYLLYGRTYRLNVWGCVALMMLSALCGAITDLSFSATGYFWQIINCLFTAAYSLYMRGAMDRVAQHTSDGKKLSEFSMVFYNNMLSLPFIALMMLVTGESRSIWSEPDLANPTFLAVAGVSGLIGFGISFTSLWFLSTTTPSIYSLVGSLNKVPLALIGLLAFNVAWSLPNLLSILVGTLAGVVFAVAKSKN</sequence>
<evidence type="ECO:0000256" key="4">
    <source>
        <dbReference type="ARBA" id="ARBA00022884"/>
    </source>
</evidence>
<keyword evidence="4 8" id="KW-0694">RNA-binding</keyword>
<dbReference type="FunFam" id="2.40.100.10:FF:000015">
    <property type="entry name" value="Peptidyl-prolyl cis-trans isomerase"/>
    <property type="match status" value="1"/>
</dbReference>
<dbReference type="Gene3D" id="2.40.100.10">
    <property type="entry name" value="Cyclophilin-like"/>
    <property type="match status" value="1"/>
</dbReference>
<feature type="domain" description="PPIase cyclophilin-type" evidence="10">
    <location>
        <begin position="10"/>
        <end position="161"/>
    </location>
</feature>